<dbReference type="RefSeq" id="WP_021475187.1">
    <property type="nucleotide sequence ID" value="NZ_AVPH01000026.1"/>
</dbReference>
<dbReference type="Proteomes" id="UP000016426">
    <property type="component" value="Unassembled WGS sequence"/>
</dbReference>
<sequence length="96" mass="10594">MGRRLLLLLLVIGLGGESALAGCLPQAMMCASPRDPEVKRPELTEQGLQLGPLRLEREPGSQSLRLTPALDMGKRTHLSVRMHHKDVGLRLKFNTD</sequence>
<name>A0ABN0NBX5_9NEIS</name>
<dbReference type="EMBL" id="AVPH01000026">
    <property type="protein sequence ID" value="ERE20002.1"/>
    <property type="molecule type" value="Genomic_DNA"/>
</dbReference>
<gene>
    <name evidence="1" type="ORF">O166_19530</name>
</gene>
<protein>
    <submittedName>
        <fullName evidence="1">Uncharacterized protein</fullName>
    </submittedName>
</protein>
<proteinExistence type="predicted"/>
<keyword evidence="2" id="KW-1185">Reference proteome</keyword>
<evidence type="ECO:0000313" key="1">
    <source>
        <dbReference type="EMBL" id="ERE20002.1"/>
    </source>
</evidence>
<organism evidence="1 2">
    <name type="scientific">Pseudogulbenkiania ferrooxidans EGD-HP2</name>
    <dbReference type="NCBI Taxonomy" id="1388764"/>
    <lineage>
        <taxon>Bacteria</taxon>
        <taxon>Pseudomonadati</taxon>
        <taxon>Pseudomonadota</taxon>
        <taxon>Betaproteobacteria</taxon>
        <taxon>Neisseriales</taxon>
        <taxon>Chromobacteriaceae</taxon>
        <taxon>Pseudogulbenkiania</taxon>
    </lineage>
</organism>
<comment type="caution">
    <text evidence="1">The sequence shown here is derived from an EMBL/GenBank/DDBJ whole genome shotgun (WGS) entry which is preliminary data.</text>
</comment>
<evidence type="ECO:0000313" key="2">
    <source>
        <dbReference type="Proteomes" id="UP000016426"/>
    </source>
</evidence>
<accession>A0ABN0NBX5</accession>
<reference evidence="1 2" key="1">
    <citation type="journal article" date="2013" name="Genome Announc.">
        <title>Genome Sequence of the Pigment-Producing Bacterium Pseudogulbenkiania ferrooxidans, Isolated from Loktak Lake.</title>
        <authorList>
            <person name="Puranik S."/>
            <person name="Talkal R."/>
            <person name="Qureshi A."/>
            <person name="Khardenavis A."/>
            <person name="Kapley A."/>
            <person name="Purohit H.J."/>
        </authorList>
    </citation>
    <scope>NUCLEOTIDE SEQUENCE [LARGE SCALE GENOMIC DNA]</scope>
    <source>
        <strain evidence="1 2">EGD-HP2</strain>
    </source>
</reference>